<dbReference type="GO" id="GO:0005737">
    <property type="term" value="C:cytoplasm"/>
    <property type="evidence" value="ECO:0007669"/>
    <property type="project" value="UniProtKB-SubCell"/>
</dbReference>
<dbReference type="EC" id="2.3.1.266" evidence="5"/>
<dbReference type="PANTHER" id="PTHR43420:SF12">
    <property type="entry name" value="N-ACETYLTRANSFERASE DOMAIN-CONTAINING PROTEIN"/>
    <property type="match status" value="1"/>
</dbReference>
<comment type="catalytic activity">
    <reaction evidence="5">
        <text>N-terminal L-alanyl-[ribosomal protein bS18] + acetyl-CoA = N-terminal N(alpha)-acetyl-L-alanyl-[ribosomal protein bS18] + CoA + H(+)</text>
        <dbReference type="Rhea" id="RHEA:43756"/>
        <dbReference type="Rhea" id="RHEA-COMP:10676"/>
        <dbReference type="Rhea" id="RHEA-COMP:10677"/>
        <dbReference type="ChEBI" id="CHEBI:15378"/>
        <dbReference type="ChEBI" id="CHEBI:57287"/>
        <dbReference type="ChEBI" id="CHEBI:57288"/>
        <dbReference type="ChEBI" id="CHEBI:64718"/>
        <dbReference type="ChEBI" id="CHEBI:83683"/>
        <dbReference type="EC" id="2.3.1.266"/>
    </reaction>
</comment>
<dbReference type="InterPro" id="IPR043690">
    <property type="entry name" value="RimI"/>
</dbReference>
<dbReference type="Gene3D" id="3.40.630.30">
    <property type="match status" value="1"/>
</dbReference>
<evidence type="ECO:0000256" key="2">
    <source>
        <dbReference type="ARBA" id="ARBA00022490"/>
    </source>
</evidence>
<dbReference type="HAMAP" id="MF_02210">
    <property type="entry name" value="RimI"/>
    <property type="match status" value="1"/>
</dbReference>
<dbReference type="RefSeq" id="WP_337335058.1">
    <property type="nucleotide sequence ID" value="NZ_JBBDHC010000007.1"/>
</dbReference>
<reference evidence="7 8" key="1">
    <citation type="journal article" date="2016" name="Antonie Van Leeuwenhoek">
        <title>Denitratimonas tolerans gen. nov., sp. nov., a denitrifying bacterium isolated from a bioreactor for tannery wastewater treatment.</title>
        <authorList>
            <person name="Han S.I."/>
            <person name="Kim J.O."/>
            <person name="Lee Y.R."/>
            <person name="Ekpeghere K.I."/>
            <person name="Koh S.C."/>
            <person name="Whang K.S."/>
        </authorList>
    </citation>
    <scope>NUCLEOTIDE SEQUENCE [LARGE SCALE GENOMIC DNA]</scope>
    <source>
        <strain evidence="7 8">KACC 17565</strain>
    </source>
</reference>
<organism evidence="7 8">
    <name type="scientific">Denitratimonas tolerans</name>
    <dbReference type="NCBI Taxonomy" id="1338420"/>
    <lineage>
        <taxon>Bacteria</taxon>
        <taxon>Pseudomonadati</taxon>
        <taxon>Pseudomonadota</taxon>
        <taxon>Gammaproteobacteria</taxon>
        <taxon>Lysobacterales</taxon>
        <taxon>Lysobacteraceae</taxon>
        <taxon>Denitratimonas</taxon>
    </lineage>
</organism>
<dbReference type="AlphaFoldDB" id="A0AAW9QZI9"/>
<comment type="similarity">
    <text evidence="1 5">Belongs to the acetyltransferase family. RimI subfamily.</text>
</comment>
<dbReference type="Proteomes" id="UP001364472">
    <property type="component" value="Unassembled WGS sequence"/>
</dbReference>
<comment type="function">
    <text evidence="5">Acetylates the N-terminal alanine of ribosomal protein bS18.</text>
</comment>
<evidence type="ECO:0000313" key="7">
    <source>
        <dbReference type="EMBL" id="MEJ1249342.1"/>
    </source>
</evidence>
<feature type="domain" description="N-acetyltransferase" evidence="6">
    <location>
        <begin position="9"/>
        <end position="154"/>
    </location>
</feature>
<feature type="active site" description="Proton donor" evidence="5">
    <location>
        <position position="122"/>
    </location>
</feature>
<dbReference type="SUPFAM" id="SSF55729">
    <property type="entry name" value="Acyl-CoA N-acyltransferases (Nat)"/>
    <property type="match status" value="1"/>
</dbReference>
<dbReference type="InterPro" id="IPR050680">
    <property type="entry name" value="YpeA/RimI_acetyltransf"/>
</dbReference>
<dbReference type="EMBL" id="JBBDHC010000007">
    <property type="protein sequence ID" value="MEJ1249342.1"/>
    <property type="molecule type" value="Genomic_DNA"/>
</dbReference>
<feature type="binding site" evidence="5">
    <location>
        <position position="115"/>
    </location>
    <ligand>
        <name>acetyl-CoA</name>
        <dbReference type="ChEBI" id="CHEBI:57288"/>
    </ligand>
</feature>
<proteinExistence type="inferred from homology"/>
<sequence>MIVVPSCATTLRAMRTTDLETVMQNELAAYEFPWTQGIFRECLLAGHGCWVLERDGKIIGHGVLSTGAGEAHILNVCIAPRHQGRGHGRHLIARLIDAARWHRVERIFLEVRPSNLAAVHLYESIGFNEIGRRPGYYPAHKGREDAVVMAMELLPAESTPGRLIPG</sequence>
<evidence type="ECO:0000256" key="5">
    <source>
        <dbReference type="HAMAP-Rule" id="MF_02210"/>
    </source>
</evidence>
<comment type="caution">
    <text evidence="7">The sequence shown here is derived from an EMBL/GenBank/DDBJ whole genome shotgun (WGS) entry which is preliminary data.</text>
</comment>
<keyword evidence="2 5" id="KW-0963">Cytoplasm</keyword>
<keyword evidence="7" id="KW-0689">Ribosomal protein</keyword>
<dbReference type="GO" id="GO:0005840">
    <property type="term" value="C:ribosome"/>
    <property type="evidence" value="ECO:0007669"/>
    <property type="project" value="UniProtKB-KW"/>
</dbReference>
<comment type="subcellular location">
    <subcellularLocation>
        <location evidence="5">Cytoplasm</location>
    </subcellularLocation>
</comment>
<dbReference type="PROSITE" id="PS51186">
    <property type="entry name" value="GNAT"/>
    <property type="match status" value="1"/>
</dbReference>
<evidence type="ECO:0000256" key="1">
    <source>
        <dbReference type="ARBA" id="ARBA00005395"/>
    </source>
</evidence>
<dbReference type="InterPro" id="IPR000182">
    <property type="entry name" value="GNAT_dom"/>
</dbReference>
<evidence type="ECO:0000256" key="3">
    <source>
        <dbReference type="ARBA" id="ARBA00022679"/>
    </source>
</evidence>
<protein>
    <recommendedName>
        <fullName evidence="5">[Ribosomal protein bS18]-alanine N-acetyltransferase</fullName>
        <ecNumber evidence="5">2.3.1.266</ecNumber>
    </recommendedName>
</protein>
<keyword evidence="7" id="KW-0687">Ribonucleoprotein</keyword>
<dbReference type="CDD" id="cd04301">
    <property type="entry name" value="NAT_SF"/>
    <property type="match status" value="1"/>
</dbReference>
<dbReference type="InterPro" id="IPR016181">
    <property type="entry name" value="Acyl_CoA_acyltransferase"/>
</dbReference>
<name>A0AAW9QZI9_9GAMM</name>
<comment type="caution">
    <text evidence="5">Lacks conserved residue(s) required for the propagation of feature annotation.</text>
</comment>
<accession>A0AAW9QZI9</accession>
<dbReference type="Pfam" id="PF00583">
    <property type="entry name" value="Acetyltransf_1"/>
    <property type="match status" value="1"/>
</dbReference>
<evidence type="ECO:0000259" key="6">
    <source>
        <dbReference type="PROSITE" id="PS51186"/>
    </source>
</evidence>
<dbReference type="InterPro" id="IPR006464">
    <property type="entry name" value="AcTrfase_RimI/Ard1"/>
</dbReference>
<feature type="active site" description="Proton acceptor" evidence="5">
    <location>
        <position position="110"/>
    </location>
</feature>
<keyword evidence="4 5" id="KW-0012">Acyltransferase</keyword>
<evidence type="ECO:0000313" key="8">
    <source>
        <dbReference type="Proteomes" id="UP001364472"/>
    </source>
</evidence>
<gene>
    <name evidence="5 7" type="primary">rimI</name>
    <name evidence="7" type="ORF">WB794_06610</name>
</gene>
<dbReference type="PANTHER" id="PTHR43420">
    <property type="entry name" value="ACETYLTRANSFERASE"/>
    <property type="match status" value="1"/>
</dbReference>
<dbReference type="GO" id="GO:0008999">
    <property type="term" value="F:protein-N-terminal-alanine acetyltransferase activity"/>
    <property type="evidence" value="ECO:0007669"/>
    <property type="project" value="UniProtKB-UniRule"/>
</dbReference>
<keyword evidence="8" id="KW-1185">Reference proteome</keyword>
<dbReference type="NCBIfam" id="TIGR01575">
    <property type="entry name" value="rimI"/>
    <property type="match status" value="1"/>
</dbReference>
<keyword evidence="3 5" id="KW-0808">Transferase</keyword>
<evidence type="ECO:0000256" key="4">
    <source>
        <dbReference type="ARBA" id="ARBA00023315"/>
    </source>
</evidence>